<dbReference type="PANTHER" id="PTHR32196:SF72">
    <property type="entry name" value="RIBOSE IMPORT PERMEASE PROTEIN RBSC"/>
    <property type="match status" value="1"/>
</dbReference>
<evidence type="ECO:0000256" key="5">
    <source>
        <dbReference type="ARBA" id="ARBA00023136"/>
    </source>
</evidence>
<accession>A0ABU8XUN1</accession>
<feature type="transmembrane region" description="Helical" evidence="6">
    <location>
        <begin position="14"/>
        <end position="34"/>
    </location>
</feature>
<feature type="transmembrane region" description="Helical" evidence="6">
    <location>
        <begin position="89"/>
        <end position="112"/>
    </location>
</feature>
<dbReference type="EMBL" id="JBBLZC010000019">
    <property type="protein sequence ID" value="MEK0084905.1"/>
    <property type="molecule type" value="Genomic_DNA"/>
</dbReference>
<evidence type="ECO:0000256" key="3">
    <source>
        <dbReference type="ARBA" id="ARBA00022692"/>
    </source>
</evidence>
<gene>
    <name evidence="7" type="ORF">U1T56_17265</name>
</gene>
<comment type="caution">
    <text evidence="7">The sequence shown here is derived from an EMBL/GenBank/DDBJ whole genome shotgun (WGS) entry which is preliminary data.</text>
</comment>
<evidence type="ECO:0000256" key="4">
    <source>
        <dbReference type="ARBA" id="ARBA00022989"/>
    </source>
</evidence>
<reference evidence="7 8" key="1">
    <citation type="submission" date="2024-01" db="EMBL/GenBank/DDBJ databases">
        <title>Multi-omics insights into the function and evolution of sodium benzoate biodegradation pathways in Benzoatithermus flavus gen. nov., sp. nov. from hot spring.</title>
        <authorList>
            <person name="Hu C.-J."/>
            <person name="Li W.-J."/>
        </authorList>
    </citation>
    <scope>NUCLEOTIDE SEQUENCE [LARGE SCALE GENOMIC DNA]</scope>
    <source>
        <strain evidence="7 8">SYSU G07066</strain>
    </source>
</reference>
<feature type="transmembrane region" description="Helical" evidence="6">
    <location>
        <begin position="213"/>
        <end position="236"/>
    </location>
</feature>
<feature type="transmembrane region" description="Helical" evidence="6">
    <location>
        <begin position="166"/>
        <end position="192"/>
    </location>
</feature>
<keyword evidence="8" id="KW-1185">Reference proteome</keyword>
<dbReference type="CDD" id="cd06579">
    <property type="entry name" value="TM_PBP1_transp_AraH_like"/>
    <property type="match status" value="1"/>
</dbReference>
<dbReference type="RefSeq" id="WP_418160751.1">
    <property type="nucleotide sequence ID" value="NZ_JBBLZC010000019.1"/>
</dbReference>
<comment type="subcellular location">
    <subcellularLocation>
        <location evidence="1">Cell membrane</location>
        <topology evidence="1">Multi-pass membrane protein</topology>
    </subcellularLocation>
</comment>
<keyword evidence="2" id="KW-1003">Cell membrane</keyword>
<name>A0ABU8XUN1_9PROT</name>
<evidence type="ECO:0000256" key="2">
    <source>
        <dbReference type="ARBA" id="ARBA00022475"/>
    </source>
</evidence>
<dbReference type="Pfam" id="PF02653">
    <property type="entry name" value="BPD_transp_2"/>
    <property type="match status" value="1"/>
</dbReference>
<feature type="transmembrane region" description="Helical" evidence="6">
    <location>
        <begin position="46"/>
        <end position="69"/>
    </location>
</feature>
<feature type="transmembrane region" description="Helical" evidence="6">
    <location>
        <begin position="290"/>
        <end position="314"/>
    </location>
</feature>
<evidence type="ECO:0000256" key="6">
    <source>
        <dbReference type="SAM" id="Phobius"/>
    </source>
</evidence>
<evidence type="ECO:0000256" key="1">
    <source>
        <dbReference type="ARBA" id="ARBA00004651"/>
    </source>
</evidence>
<feature type="transmembrane region" description="Helical" evidence="6">
    <location>
        <begin position="119"/>
        <end position="140"/>
    </location>
</feature>
<feature type="transmembrane region" description="Helical" evidence="6">
    <location>
        <begin position="267"/>
        <end position="284"/>
    </location>
</feature>
<proteinExistence type="predicted"/>
<keyword evidence="3 6" id="KW-0812">Transmembrane</keyword>
<evidence type="ECO:0000313" key="7">
    <source>
        <dbReference type="EMBL" id="MEK0084905.1"/>
    </source>
</evidence>
<organism evidence="7 8">
    <name type="scientific">Benzoatithermus flavus</name>
    <dbReference type="NCBI Taxonomy" id="3108223"/>
    <lineage>
        <taxon>Bacteria</taxon>
        <taxon>Pseudomonadati</taxon>
        <taxon>Pseudomonadota</taxon>
        <taxon>Alphaproteobacteria</taxon>
        <taxon>Geminicoccales</taxon>
        <taxon>Geminicoccaceae</taxon>
        <taxon>Benzoatithermus</taxon>
    </lineage>
</organism>
<protein>
    <submittedName>
        <fullName evidence="7">ABC transporter permease</fullName>
    </submittedName>
</protein>
<dbReference type="InterPro" id="IPR001851">
    <property type="entry name" value="ABC_transp_permease"/>
</dbReference>
<keyword evidence="5 6" id="KW-0472">Membrane</keyword>
<dbReference type="Proteomes" id="UP001375743">
    <property type="component" value="Unassembled WGS sequence"/>
</dbReference>
<evidence type="ECO:0000313" key="8">
    <source>
        <dbReference type="Proteomes" id="UP001375743"/>
    </source>
</evidence>
<sequence length="327" mass="33436">MRTTPLASAIPAQLGKHGVLLALALLILFGWLRYDNFLGSYNVLSLLRYNSMFALVALGMCFVIMTGGIDLSVGSTAALGSVVAALLSPYGAIPGLLGGMAAGSVIGLLNGLIVTRLGILPFITTLATMLAASGTALLLADNQSVSVSYETAFTDLGQGDFLGFPIPAWIALVAYLAGSLILNFTAFGRHVLAVGGGEDAARLMGLPVDRVKLVVYAASGTLAGLAGVILAAQFGAGQPIEGVGWELFAIASVVVGGTLLTGGLGSVGATLAGVLLLGLIFNILNFENGLGWISLSAYWQSVIRGAFLLLVVILQAKLTAREDEAPA</sequence>
<dbReference type="PANTHER" id="PTHR32196">
    <property type="entry name" value="ABC TRANSPORTER PERMEASE PROTEIN YPHD-RELATED-RELATED"/>
    <property type="match status" value="1"/>
</dbReference>
<keyword evidence="4 6" id="KW-1133">Transmembrane helix</keyword>